<evidence type="ECO:0000256" key="11">
    <source>
        <dbReference type="SAM" id="MobiDB-lite"/>
    </source>
</evidence>
<evidence type="ECO:0000256" key="8">
    <source>
        <dbReference type="ARBA" id="ARBA00023170"/>
    </source>
</evidence>
<proteinExistence type="inferred from homology"/>
<dbReference type="PANTHER" id="PTHR24248">
    <property type="entry name" value="ADRENERGIC RECEPTOR-RELATED G-PROTEIN COUPLED RECEPTOR"/>
    <property type="match status" value="1"/>
</dbReference>
<keyword evidence="3" id="KW-1003">Cell membrane</keyword>
<evidence type="ECO:0000313" key="15">
    <source>
        <dbReference type="Proteomes" id="UP000759131"/>
    </source>
</evidence>
<dbReference type="InterPro" id="IPR002002">
    <property type="entry name" value="Octopmn_rcpt"/>
</dbReference>
<dbReference type="Gene3D" id="1.20.1070.10">
    <property type="entry name" value="Rhodopsin 7-helix transmembrane proteins"/>
    <property type="match status" value="2"/>
</dbReference>
<dbReference type="PROSITE" id="PS50262">
    <property type="entry name" value="G_PROTEIN_RECEP_F1_2"/>
    <property type="match status" value="1"/>
</dbReference>
<feature type="transmembrane region" description="Helical" evidence="12">
    <location>
        <begin position="21"/>
        <end position="44"/>
    </location>
</feature>
<dbReference type="GO" id="GO:0005886">
    <property type="term" value="C:plasma membrane"/>
    <property type="evidence" value="ECO:0007669"/>
    <property type="project" value="UniProtKB-SubCell"/>
</dbReference>
<evidence type="ECO:0000256" key="12">
    <source>
        <dbReference type="SAM" id="Phobius"/>
    </source>
</evidence>
<keyword evidence="7 12" id="KW-0472">Membrane</keyword>
<protein>
    <recommendedName>
        <fullName evidence="13">G-protein coupled receptors family 1 profile domain-containing protein</fullName>
    </recommendedName>
</protein>
<keyword evidence="4 12" id="KW-0812">Transmembrane</keyword>
<accession>A0A7R9KRX8</accession>
<keyword evidence="10" id="KW-0807">Transducer</keyword>
<evidence type="ECO:0000256" key="9">
    <source>
        <dbReference type="ARBA" id="ARBA00023180"/>
    </source>
</evidence>
<evidence type="ECO:0000256" key="4">
    <source>
        <dbReference type="ARBA" id="ARBA00022692"/>
    </source>
</evidence>
<evidence type="ECO:0000259" key="13">
    <source>
        <dbReference type="PROSITE" id="PS50262"/>
    </source>
</evidence>
<keyword evidence="5 12" id="KW-1133">Transmembrane helix</keyword>
<feature type="compositionally biased region" description="Basic and acidic residues" evidence="11">
    <location>
        <begin position="125"/>
        <end position="135"/>
    </location>
</feature>
<dbReference type="Pfam" id="PF00001">
    <property type="entry name" value="7tm_1"/>
    <property type="match status" value="1"/>
</dbReference>
<dbReference type="InterPro" id="IPR000276">
    <property type="entry name" value="GPCR_Rhodpsn"/>
</dbReference>
<keyword evidence="8" id="KW-0675">Receptor</keyword>
<dbReference type="EMBL" id="OC860109">
    <property type="protein sequence ID" value="CAD7628268.1"/>
    <property type="molecule type" value="Genomic_DNA"/>
</dbReference>
<feature type="region of interest" description="Disordered" evidence="11">
    <location>
        <begin position="125"/>
        <end position="192"/>
    </location>
</feature>
<dbReference type="OrthoDB" id="5955450at2759"/>
<feature type="non-terminal residue" evidence="14">
    <location>
        <position position="1"/>
    </location>
</feature>
<keyword evidence="15" id="KW-1185">Reference proteome</keyword>
<feature type="transmembrane region" description="Helical" evidence="12">
    <location>
        <begin position="316"/>
        <end position="338"/>
    </location>
</feature>
<comment type="subcellular location">
    <subcellularLocation>
        <location evidence="1">Cell membrane</location>
        <topology evidence="1">Multi-pass membrane protein</topology>
    </subcellularLocation>
</comment>
<dbReference type="GO" id="GO:0004989">
    <property type="term" value="F:octopamine receptor activity"/>
    <property type="evidence" value="ECO:0007669"/>
    <property type="project" value="InterPro"/>
</dbReference>
<dbReference type="Proteomes" id="UP000759131">
    <property type="component" value="Unassembled WGS sequence"/>
</dbReference>
<evidence type="ECO:0000256" key="10">
    <source>
        <dbReference type="ARBA" id="ARBA00023224"/>
    </source>
</evidence>
<evidence type="ECO:0000256" key="5">
    <source>
        <dbReference type="ARBA" id="ARBA00022989"/>
    </source>
</evidence>
<feature type="transmembrane region" description="Helical" evidence="12">
    <location>
        <begin position="64"/>
        <end position="88"/>
    </location>
</feature>
<keyword evidence="6" id="KW-0297">G-protein coupled receptor</keyword>
<dbReference type="AlphaFoldDB" id="A0A7R9KRX8"/>
<dbReference type="PRINTS" id="PR00237">
    <property type="entry name" value="GPCRRHODOPSN"/>
</dbReference>
<feature type="compositionally biased region" description="Low complexity" evidence="11">
    <location>
        <begin position="147"/>
        <end position="157"/>
    </location>
</feature>
<dbReference type="InterPro" id="IPR017452">
    <property type="entry name" value="GPCR_Rhodpsn_7TM"/>
</dbReference>
<evidence type="ECO:0000256" key="6">
    <source>
        <dbReference type="ARBA" id="ARBA00023040"/>
    </source>
</evidence>
<keyword evidence="9" id="KW-0325">Glycoprotein</keyword>
<evidence type="ECO:0000256" key="1">
    <source>
        <dbReference type="ARBA" id="ARBA00004651"/>
    </source>
</evidence>
<name>A0A7R9KRX8_9ACAR</name>
<sequence>DRYWAIHDPINYAQKRTMKRVVTSIAMIWVISGLISIPPLIGWNDWPDVFDDNTPCKLSEEKSYVLYSATGSFYIPILIMTVVYYKIFKATRRRLRDRAKASAMANLMSTSKNCVSESHKIDIESASDEKTEKQCCHNNKSDGVSPLNNRKGSSGKSSLKKSQKNSSSNEDSVNDETKELRPKTADNSSAEHIIGPEFVSTFNTTTTTTDTASTALTPLAPTAHSIADHKTTLVVNQSQSLLASTVSTGLSLNTTTTNTYRPKALSITSVCNESNCVTQASKRRPMEETSGIVSVKRFWEEKQKISLSRERRATRILGIVMGVFVACWLPFFLMYLIMPFCESCYLPKELESL</sequence>
<dbReference type="PANTHER" id="PTHR24248:SF174">
    <property type="entry name" value="TYRAMINE_OCTOPAMINE RECEPTOR"/>
    <property type="match status" value="1"/>
</dbReference>
<evidence type="ECO:0000256" key="2">
    <source>
        <dbReference type="ARBA" id="ARBA00010663"/>
    </source>
</evidence>
<reference evidence="14" key="1">
    <citation type="submission" date="2020-11" db="EMBL/GenBank/DDBJ databases">
        <authorList>
            <person name="Tran Van P."/>
        </authorList>
    </citation>
    <scope>NUCLEOTIDE SEQUENCE</scope>
</reference>
<evidence type="ECO:0000256" key="7">
    <source>
        <dbReference type="ARBA" id="ARBA00023136"/>
    </source>
</evidence>
<feature type="domain" description="G-protein coupled receptors family 1 profile" evidence="13">
    <location>
        <begin position="1"/>
        <end position="353"/>
    </location>
</feature>
<dbReference type="SUPFAM" id="SSF81321">
    <property type="entry name" value="Family A G protein-coupled receptor-like"/>
    <property type="match status" value="1"/>
</dbReference>
<comment type="similarity">
    <text evidence="2">Belongs to the G-protein coupled receptor 1 family.</text>
</comment>
<dbReference type="PRINTS" id="PR00664">
    <property type="entry name" value="OCTOPAMINER"/>
</dbReference>
<gene>
    <name evidence="14" type="ORF">OSB1V03_LOCUS8690</name>
</gene>
<evidence type="ECO:0000256" key="3">
    <source>
        <dbReference type="ARBA" id="ARBA00022475"/>
    </source>
</evidence>
<feature type="compositionally biased region" description="Basic and acidic residues" evidence="11">
    <location>
        <begin position="175"/>
        <end position="184"/>
    </location>
</feature>
<dbReference type="EMBL" id="CAJPIZ010005534">
    <property type="protein sequence ID" value="CAG2108698.1"/>
    <property type="molecule type" value="Genomic_DNA"/>
</dbReference>
<organism evidence="14">
    <name type="scientific">Medioppia subpectinata</name>
    <dbReference type="NCBI Taxonomy" id="1979941"/>
    <lineage>
        <taxon>Eukaryota</taxon>
        <taxon>Metazoa</taxon>
        <taxon>Ecdysozoa</taxon>
        <taxon>Arthropoda</taxon>
        <taxon>Chelicerata</taxon>
        <taxon>Arachnida</taxon>
        <taxon>Acari</taxon>
        <taxon>Acariformes</taxon>
        <taxon>Sarcoptiformes</taxon>
        <taxon>Oribatida</taxon>
        <taxon>Brachypylina</taxon>
        <taxon>Oppioidea</taxon>
        <taxon>Oppiidae</taxon>
        <taxon>Medioppia</taxon>
    </lineage>
</organism>
<evidence type="ECO:0000313" key="14">
    <source>
        <dbReference type="EMBL" id="CAD7628268.1"/>
    </source>
</evidence>